<dbReference type="Pfam" id="PF12974">
    <property type="entry name" value="Phosphonate-bd"/>
    <property type="match status" value="1"/>
</dbReference>
<dbReference type="SUPFAM" id="SSF53850">
    <property type="entry name" value="Periplasmic binding protein-like II"/>
    <property type="match status" value="1"/>
</dbReference>
<keyword evidence="2" id="KW-1185">Reference proteome</keyword>
<sequence>MAPVRCPEPFVPPGLPCRPARPGRKLLLLLPLLLLLGAVAPMVSGAAAPPELRLGYVEYFLPGVDRKDVALAVQLWAHRYVETERGLGVRLSAFGSRAEIRKALLAGQLDVVHLPTVDYLLLSRELDLKPFGVPVTDGEFGERYVLLVPKGSGITRIGQLRGKRLLVQAMSLGQESLPARWLERLLRDEGLPPAARHFTSVNYEVQPSRVLLPVFFGQAPACIVTERSLRIMSELNPQIEAQMERIAVSQPLIDFVMCLAPSVDPSLAPRYAELGMGLSDNQWGRQMLLLLQLDGIAPFRPEAIEPARRLVEP</sequence>
<proteinExistence type="predicted"/>
<accession>A0ABY9R1H1</accession>
<dbReference type="Gene3D" id="3.40.190.10">
    <property type="entry name" value="Periplasmic binding protein-like II"/>
    <property type="match status" value="2"/>
</dbReference>
<dbReference type="EMBL" id="CP133659">
    <property type="protein sequence ID" value="WMW64619.1"/>
    <property type="molecule type" value="Genomic_DNA"/>
</dbReference>
<dbReference type="RefSeq" id="WP_309540699.1">
    <property type="nucleotide sequence ID" value="NZ_CP133659.1"/>
</dbReference>
<evidence type="ECO:0000313" key="1">
    <source>
        <dbReference type="EMBL" id="WMW64619.1"/>
    </source>
</evidence>
<organism evidence="1 2">
    <name type="scientific">Nitratidesulfovibrio liaohensis</name>
    <dbReference type="NCBI Taxonomy" id="2604158"/>
    <lineage>
        <taxon>Bacteria</taxon>
        <taxon>Pseudomonadati</taxon>
        <taxon>Thermodesulfobacteriota</taxon>
        <taxon>Desulfovibrionia</taxon>
        <taxon>Desulfovibrionales</taxon>
        <taxon>Desulfovibrionaceae</taxon>
        <taxon>Nitratidesulfovibrio</taxon>
    </lineage>
</organism>
<protein>
    <submittedName>
        <fullName evidence="1">Phosphate/phosphite/phosphonate ABC transporter substrate-binding protein</fullName>
    </submittedName>
</protein>
<evidence type="ECO:0000313" key="2">
    <source>
        <dbReference type="Proteomes" id="UP001180616"/>
    </source>
</evidence>
<reference evidence="1" key="1">
    <citation type="submission" date="2023-09" db="EMBL/GenBank/DDBJ databases">
        <authorList>
            <consortium name="CW5 consortium"/>
            <person name="Lu C.-W."/>
        </authorList>
    </citation>
    <scope>NUCLEOTIDE SEQUENCE</scope>
    <source>
        <strain evidence="1">KPS</strain>
    </source>
</reference>
<name>A0ABY9R1H1_9BACT</name>
<gene>
    <name evidence="1" type="ORF">KPS_002667</name>
</gene>
<dbReference type="Proteomes" id="UP001180616">
    <property type="component" value="Chromosome"/>
</dbReference>